<dbReference type="InterPro" id="IPR013785">
    <property type="entry name" value="Aldolase_TIM"/>
</dbReference>
<keyword evidence="8" id="KW-0456">Lyase</keyword>
<sequence>MYTIKEIYFTQQGEGYHTGRPAVFLRFTGCNLWTGFEIDRESAICHWCDTDFVGMDGPYGGKYSADQIAETIQRMWPENEKKPYLVCTGGEPLLQMDDEFISTVHRSDFEIGIETNGTKIPPEGIDWICVSPKANAEFILKKGHELKIVFPQSGMKPRQYQDLDFDHFFIQPMDGPNQGENIEKSKEFVVKNPKWKLSLQTHKTLGIP</sequence>
<evidence type="ECO:0000256" key="7">
    <source>
        <dbReference type="ARBA" id="ARBA00023014"/>
    </source>
</evidence>
<feature type="domain" description="Radical SAM core" evidence="9">
    <location>
        <begin position="17"/>
        <end position="208"/>
    </location>
</feature>
<keyword evidence="5" id="KW-0460">Magnesium</keyword>
<evidence type="ECO:0000313" key="10">
    <source>
        <dbReference type="EMBL" id="SUZ88641.1"/>
    </source>
</evidence>
<dbReference type="HAMAP" id="MF_00917">
    <property type="entry name" value="QueE"/>
    <property type="match status" value="1"/>
</dbReference>
<evidence type="ECO:0000256" key="6">
    <source>
        <dbReference type="ARBA" id="ARBA00023004"/>
    </source>
</evidence>
<dbReference type="GO" id="GO:0008616">
    <property type="term" value="P:tRNA queuosine(34) biosynthetic process"/>
    <property type="evidence" value="ECO:0007669"/>
    <property type="project" value="UniProtKB-KW"/>
</dbReference>
<dbReference type="Pfam" id="PF04055">
    <property type="entry name" value="Radical_SAM"/>
    <property type="match status" value="1"/>
</dbReference>
<evidence type="ECO:0000259" key="9">
    <source>
        <dbReference type="PROSITE" id="PS51918"/>
    </source>
</evidence>
<protein>
    <recommendedName>
        <fullName evidence="9">Radical SAM core domain-containing protein</fullName>
    </recommendedName>
</protein>
<dbReference type="PANTHER" id="PTHR42836">
    <property type="entry name" value="7-CARBOXY-7-DEAZAGUANINE SYNTHASE"/>
    <property type="match status" value="1"/>
</dbReference>
<keyword evidence="4" id="KW-0671">Queuosine biosynthesis</keyword>
<evidence type="ECO:0000256" key="5">
    <source>
        <dbReference type="ARBA" id="ARBA00022842"/>
    </source>
</evidence>
<name>A0A381RAI5_9ZZZZ</name>
<accession>A0A381RAI5</accession>
<dbReference type="SFLD" id="SFLDS00029">
    <property type="entry name" value="Radical_SAM"/>
    <property type="match status" value="1"/>
</dbReference>
<keyword evidence="1" id="KW-0004">4Fe-4S</keyword>
<evidence type="ECO:0000256" key="3">
    <source>
        <dbReference type="ARBA" id="ARBA00022723"/>
    </source>
</evidence>
<dbReference type="InterPro" id="IPR030977">
    <property type="entry name" value="QueE_Cx14CxxC"/>
</dbReference>
<keyword evidence="6" id="KW-0408">Iron</keyword>
<dbReference type="SUPFAM" id="SSF102114">
    <property type="entry name" value="Radical SAM enzymes"/>
    <property type="match status" value="1"/>
</dbReference>
<dbReference type="InterPro" id="IPR024924">
    <property type="entry name" value="7-CO-7-deazaguanine_synth-like"/>
</dbReference>
<dbReference type="PANTHER" id="PTHR42836:SF1">
    <property type="entry name" value="7-CARBOXY-7-DEAZAGUANINE SYNTHASE"/>
    <property type="match status" value="1"/>
</dbReference>
<gene>
    <name evidence="10" type="ORF">METZ01_LOCUS41495</name>
</gene>
<organism evidence="10">
    <name type="scientific">marine metagenome</name>
    <dbReference type="NCBI Taxonomy" id="408172"/>
    <lineage>
        <taxon>unclassified sequences</taxon>
        <taxon>metagenomes</taxon>
        <taxon>ecological metagenomes</taxon>
    </lineage>
</organism>
<dbReference type="Gene3D" id="3.20.20.70">
    <property type="entry name" value="Aldolase class I"/>
    <property type="match status" value="1"/>
</dbReference>
<dbReference type="InterPro" id="IPR007197">
    <property type="entry name" value="rSAM"/>
</dbReference>
<dbReference type="PIRSF" id="PIRSF000370">
    <property type="entry name" value="QueE"/>
    <property type="match status" value="1"/>
</dbReference>
<evidence type="ECO:0000256" key="4">
    <source>
        <dbReference type="ARBA" id="ARBA00022785"/>
    </source>
</evidence>
<dbReference type="SFLD" id="SFLDF00376">
    <property type="entry name" value="7-carboxy-7-deazaguanine_synth"/>
    <property type="match status" value="1"/>
</dbReference>
<evidence type="ECO:0000256" key="1">
    <source>
        <dbReference type="ARBA" id="ARBA00022485"/>
    </source>
</evidence>
<reference evidence="10" key="1">
    <citation type="submission" date="2018-05" db="EMBL/GenBank/DDBJ databases">
        <authorList>
            <person name="Lanie J.A."/>
            <person name="Ng W.-L."/>
            <person name="Kazmierczak K.M."/>
            <person name="Andrzejewski T.M."/>
            <person name="Davidsen T.M."/>
            <person name="Wayne K.J."/>
            <person name="Tettelin H."/>
            <person name="Glass J.I."/>
            <person name="Rusch D."/>
            <person name="Podicherti R."/>
            <person name="Tsui H.-C.T."/>
            <person name="Winkler M.E."/>
        </authorList>
    </citation>
    <scope>NUCLEOTIDE SEQUENCE</scope>
</reference>
<dbReference type="InterPro" id="IPR058240">
    <property type="entry name" value="rSAM_sf"/>
</dbReference>
<dbReference type="GO" id="GO:0051539">
    <property type="term" value="F:4 iron, 4 sulfur cluster binding"/>
    <property type="evidence" value="ECO:0007669"/>
    <property type="project" value="UniProtKB-KW"/>
</dbReference>
<keyword evidence="3" id="KW-0479">Metal-binding</keyword>
<dbReference type="NCBIfam" id="TIGR04508">
    <property type="entry name" value="queE_Cx14CxxC"/>
    <property type="match status" value="1"/>
</dbReference>
<keyword evidence="7" id="KW-0411">Iron-sulfur</keyword>
<evidence type="ECO:0000256" key="2">
    <source>
        <dbReference type="ARBA" id="ARBA00022691"/>
    </source>
</evidence>
<dbReference type="AlphaFoldDB" id="A0A381RAI5"/>
<dbReference type="GO" id="GO:0046872">
    <property type="term" value="F:metal ion binding"/>
    <property type="evidence" value="ECO:0007669"/>
    <property type="project" value="UniProtKB-KW"/>
</dbReference>
<keyword evidence="2" id="KW-0949">S-adenosyl-L-methionine</keyword>
<dbReference type="PROSITE" id="PS51918">
    <property type="entry name" value="RADICAL_SAM"/>
    <property type="match status" value="1"/>
</dbReference>
<dbReference type="GO" id="GO:0016829">
    <property type="term" value="F:lyase activity"/>
    <property type="evidence" value="ECO:0007669"/>
    <property type="project" value="UniProtKB-KW"/>
</dbReference>
<proteinExistence type="inferred from homology"/>
<evidence type="ECO:0000256" key="8">
    <source>
        <dbReference type="ARBA" id="ARBA00023239"/>
    </source>
</evidence>
<dbReference type="EMBL" id="UINC01001781">
    <property type="protein sequence ID" value="SUZ88641.1"/>
    <property type="molecule type" value="Genomic_DNA"/>
</dbReference>